<protein>
    <submittedName>
        <fullName evidence="2">DUF1223 domain-containing protein</fullName>
    </submittedName>
</protein>
<dbReference type="AlphaFoldDB" id="A0A558D900"/>
<feature type="signal peptide" evidence="1">
    <location>
        <begin position="1"/>
        <end position="25"/>
    </location>
</feature>
<feature type="chain" id="PRO_5022032701" evidence="1">
    <location>
        <begin position="26"/>
        <end position="254"/>
    </location>
</feature>
<evidence type="ECO:0000256" key="1">
    <source>
        <dbReference type="SAM" id="SignalP"/>
    </source>
</evidence>
<dbReference type="PANTHER" id="PTHR36057">
    <property type="match status" value="1"/>
</dbReference>
<organism evidence="2 3">
    <name type="scientific">Sedimenticola thiotaurini</name>
    <dbReference type="NCBI Taxonomy" id="1543721"/>
    <lineage>
        <taxon>Bacteria</taxon>
        <taxon>Pseudomonadati</taxon>
        <taxon>Pseudomonadota</taxon>
        <taxon>Gammaproteobacteria</taxon>
        <taxon>Chromatiales</taxon>
        <taxon>Sedimenticolaceae</taxon>
        <taxon>Sedimenticola</taxon>
    </lineage>
</organism>
<dbReference type="Pfam" id="PF06764">
    <property type="entry name" value="DUF1223"/>
    <property type="match status" value="1"/>
</dbReference>
<dbReference type="Proteomes" id="UP000317355">
    <property type="component" value="Unassembled WGS sequence"/>
</dbReference>
<dbReference type="InterPro" id="IPR010634">
    <property type="entry name" value="DUF1223"/>
</dbReference>
<gene>
    <name evidence="2" type="ORF">FHK82_05790</name>
</gene>
<dbReference type="InterPro" id="IPR036249">
    <property type="entry name" value="Thioredoxin-like_sf"/>
</dbReference>
<reference evidence="2 3" key="1">
    <citation type="submission" date="2019-07" db="EMBL/GenBank/DDBJ databases">
        <title>The pathways for chlorine oxyanion respiration interact through the shared metabolite chlorate.</title>
        <authorList>
            <person name="Barnum T.P."/>
            <person name="Cheng Y."/>
            <person name="Hill K.A."/>
            <person name="Lucas L.N."/>
            <person name="Carlson H.K."/>
            <person name="Coates J.D."/>
        </authorList>
    </citation>
    <scope>NUCLEOTIDE SEQUENCE [LARGE SCALE GENOMIC DNA]</scope>
    <source>
        <strain evidence="2">BK-3</strain>
    </source>
</reference>
<dbReference type="EMBL" id="VMRY01000014">
    <property type="protein sequence ID" value="TVT57512.1"/>
    <property type="molecule type" value="Genomic_DNA"/>
</dbReference>
<evidence type="ECO:0000313" key="3">
    <source>
        <dbReference type="Proteomes" id="UP000317355"/>
    </source>
</evidence>
<comment type="caution">
    <text evidence="2">The sequence shown here is derived from an EMBL/GenBank/DDBJ whole genome shotgun (WGS) entry which is preliminary data.</text>
</comment>
<accession>A0A558D900</accession>
<keyword evidence="1" id="KW-0732">Signal</keyword>
<sequence length="254" mass="28049">MSIFNYSRSLTGLLLATSLTSSALADTVKLTSGTQQVSLIELFTSEGCSSCPPAEAWLNRFVDDEKLWKQVIPMAFHVDYWDYIGWKDRFAQKQFSERQYRYQKEGGVRTVYTPGVFLNGKEWRSKSSQLPAGSAQTVGTLSVEVTDQGLTARFDPVEQSDKTLRLYVAVLAFGINTEVAAGENRGRQLAHEFVVVGLNHANSSDLSWQVALPKVRSVGAKRHAIVAWVSQDNTLRPLQAVGGWIADSSIKEAG</sequence>
<evidence type="ECO:0000313" key="2">
    <source>
        <dbReference type="EMBL" id="TVT57512.1"/>
    </source>
</evidence>
<name>A0A558D900_9GAMM</name>
<dbReference type="SUPFAM" id="SSF52833">
    <property type="entry name" value="Thioredoxin-like"/>
    <property type="match status" value="1"/>
</dbReference>
<dbReference type="PANTHER" id="PTHR36057:SF1">
    <property type="entry name" value="LIPOPROTEIN LIPID ATTACHMENT SITE-LIKE PROTEIN, PUTATIVE (DUF1223)-RELATED"/>
    <property type="match status" value="1"/>
</dbReference>
<proteinExistence type="predicted"/>